<dbReference type="GO" id="GO:0043527">
    <property type="term" value="C:tRNA methyltransferase complex"/>
    <property type="evidence" value="ECO:0007669"/>
    <property type="project" value="TreeGrafter"/>
</dbReference>
<keyword evidence="3 7" id="KW-0489">Methyltransferase</keyword>
<organism evidence="8 9">
    <name type="scientific">Cellulomonas rhizosphaerae</name>
    <dbReference type="NCBI Taxonomy" id="2293719"/>
    <lineage>
        <taxon>Bacteria</taxon>
        <taxon>Bacillati</taxon>
        <taxon>Actinomycetota</taxon>
        <taxon>Actinomycetes</taxon>
        <taxon>Micrococcales</taxon>
        <taxon>Cellulomonadaceae</taxon>
        <taxon>Cellulomonas</taxon>
    </lineage>
</organism>
<comment type="similarity">
    <text evidence="7">Belongs to the class I-like SAM-binding methyltransferase superfamily. TrmB family.</text>
</comment>
<keyword evidence="4 7" id="KW-0808">Transferase</keyword>
<feature type="binding site" evidence="7">
    <location>
        <position position="78"/>
    </location>
    <ligand>
        <name>S-adenosyl-L-methionine</name>
        <dbReference type="ChEBI" id="CHEBI:59789"/>
    </ligand>
</feature>
<dbReference type="AlphaFoldDB" id="A0A413RHK2"/>
<accession>A0A413RHK2</accession>
<dbReference type="Pfam" id="PF02390">
    <property type="entry name" value="Methyltransf_4"/>
    <property type="match status" value="1"/>
</dbReference>
<dbReference type="PROSITE" id="PS51625">
    <property type="entry name" value="SAM_MT_TRMB"/>
    <property type="match status" value="1"/>
</dbReference>
<feature type="binding site" evidence="7">
    <location>
        <position position="157"/>
    </location>
    <ligand>
        <name>substrate</name>
    </ligand>
</feature>
<dbReference type="Gene3D" id="3.40.50.150">
    <property type="entry name" value="Vaccinia Virus protein VP39"/>
    <property type="match status" value="1"/>
</dbReference>
<evidence type="ECO:0000256" key="4">
    <source>
        <dbReference type="ARBA" id="ARBA00022679"/>
    </source>
</evidence>
<dbReference type="NCBIfam" id="TIGR00091">
    <property type="entry name" value="tRNA (guanosine(46)-N7)-methyltransferase TrmB"/>
    <property type="match status" value="1"/>
</dbReference>
<comment type="catalytic activity">
    <reaction evidence="1 7">
        <text>guanosine(46) in tRNA + S-adenosyl-L-methionine = N(7)-methylguanosine(46) in tRNA + S-adenosyl-L-homocysteine</text>
        <dbReference type="Rhea" id="RHEA:42708"/>
        <dbReference type="Rhea" id="RHEA-COMP:10188"/>
        <dbReference type="Rhea" id="RHEA-COMP:10189"/>
        <dbReference type="ChEBI" id="CHEBI:57856"/>
        <dbReference type="ChEBI" id="CHEBI:59789"/>
        <dbReference type="ChEBI" id="CHEBI:74269"/>
        <dbReference type="ChEBI" id="CHEBI:74480"/>
        <dbReference type="EC" id="2.1.1.33"/>
    </reaction>
</comment>
<dbReference type="CDD" id="cd02440">
    <property type="entry name" value="AdoMet_MTases"/>
    <property type="match status" value="1"/>
</dbReference>
<feature type="binding site" evidence="7">
    <location>
        <position position="153"/>
    </location>
    <ligand>
        <name>S-adenosyl-L-methionine</name>
        <dbReference type="ChEBI" id="CHEBI:59789"/>
    </ligand>
</feature>
<dbReference type="EC" id="2.1.1.33" evidence="7"/>
<comment type="caution">
    <text evidence="8">The sequence shown here is derived from an EMBL/GenBank/DDBJ whole genome shotgun (WGS) entry which is preliminary data.</text>
</comment>
<reference evidence="8 9" key="1">
    <citation type="submission" date="2018-08" db="EMBL/GenBank/DDBJ databases">
        <title>Cellulomonas rhizosphaerae sp. nov., a novel actinomycete isolated from soil.</title>
        <authorList>
            <person name="Tian Y."/>
        </authorList>
    </citation>
    <scope>NUCLEOTIDE SEQUENCE [LARGE SCALE GENOMIC DNA]</scope>
    <source>
        <strain evidence="8 9">NEAU-TCZ24</strain>
    </source>
</reference>
<dbReference type="InterPro" id="IPR003358">
    <property type="entry name" value="tRNA_(Gua-N-7)_MeTrfase_Trmb"/>
</dbReference>
<dbReference type="RefSeq" id="WP_118768494.1">
    <property type="nucleotide sequence ID" value="NZ_QWKP01000221.1"/>
</dbReference>
<gene>
    <name evidence="7 8" type="primary">trmB</name>
    <name evidence="8" type="ORF">D1825_16405</name>
</gene>
<keyword evidence="6 7" id="KW-0819">tRNA processing</keyword>
<dbReference type="PANTHER" id="PTHR23417">
    <property type="entry name" value="3-DEOXY-D-MANNO-OCTULOSONIC-ACID TRANSFERASE/TRNA GUANINE-N 7 - -METHYLTRANSFERASE"/>
    <property type="match status" value="1"/>
</dbReference>
<evidence type="ECO:0000256" key="6">
    <source>
        <dbReference type="ARBA" id="ARBA00022694"/>
    </source>
</evidence>
<keyword evidence="9" id="KW-1185">Reference proteome</keyword>
<sequence length="244" mass="27121">MTLPSDAFRLTAIRAHEPLRTYHPRRSPLSQDREDSLERLWPLFGFSVHDDEHPYPTTPDGLLDTVALFGRAAPLVVEIGSGMGETTAAMAAADPGRDYLALEAHLPGIASLLGFVGQAGLTNVRVGHGDALDLLRRVVAPESLDAVHVYFPDPWPKNKHHKRRLIQPMHVDLLRSRLRVGGTLHCATDWLDYAEQMRDVLEADPDMESSGLVARPAHRPVTKFEQRGLDLGHAVHDVIARRIR</sequence>
<feature type="binding site" evidence="7">
    <location>
        <position position="103"/>
    </location>
    <ligand>
        <name>S-adenosyl-L-methionine</name>
        <dbReference type="ChEBI" id="CHEBI:59789"/>
    </ligand>
</feature>
<protein>
    <recommendedName>
        <fullName evidence="7">tRNA (guanine-N(7)-)-methyltransferase</fullName>
        <ecNumber evidence="7">2.1.1.33</ecNumber>
    </recommendedName>
    <alternativeName>
        <fullName evidence="7">tRNA (guanine(46)-N(7))-methyltransferase</fullName>
    </alternativeName>
    <alternativeName>
        <fullName evidence="7">tRNA(m7G46)-methyltransferase</fullName>
    </alternativeName>
</protein>
<dbReference type="SUPFAM" id="SSF53335">
    <property type="entry name" value="S-adenosyl-L-methionine-dependent methyltransferases"/>
    <property type="match status" value="1"/>
</dbReference>
<dbReference type="EMBL" id="QWKP01000221">
    <property type="protein sequence ID" value="RHA37632.1"/>
    <property type="molecule type" value="Genomic_DNA"/>
</dbReference>
<evidence type="ECO:0000313" key="9">
    <source>
        <dbReference type="Proteomes" id="UP000283374"/>
    </source>
</evidence>
<dbReference type="OrthoDB" id="9802090at2"/>
<comment type="function">
    <text evidence="2 7">Catalyzes the formation of N(7)-methylguanine at position 46 (m7G46) in tRNA.</text>
</comment>
<comment type="pathway">
    <text evidence="7">tRNA modification; N(7)-methylguanine-tRNA biosynthesis.</text>
</comment>
<evidence type="ECO:0000256" key="2">
    <source>
        <dbReference type="ARBA" id="ARBA00003015"/>
    </source>
</evidence>
<comment type="caution">
    <text evidence="7">Lacks conserved residue(s) required for the propagation of feature annotation.</text>
</comment>
<name>A0A413RHK2_9CELL</name>
<feature type="binding site" evidence="7">
    <location>
        <position position="130"/>
    </location>
    <ligand>
        <name>S-adenosyl-L-methionine</name>
        <dbReference type="ChEBI" id="CHEBI:59789"/>
    </ligand>
</feature>
<dbReference type="HAMAP" id="MF_01057">
    <property type="entry name" value="tRNA_methyltr_TrmB"/>
    <property type="match status" value="1"/>
</dbReference>
<evidence type="ECO:0000313" key="8">
    <source>
        <dbReference type="EMBL" id="RHA37632.1"/>
    </source>
</evidence>
<evidence type="ECO:0000256" key="5">
    <source>
        <dbReference type="ARBA" id="ARBA00022691"/>
    </source>
</evidence>
<dbReference type="InterPro" id="IPR055361">
    <property type="entry name" value="tRNA_methyltr_TrmB_bact"/>
</dbReference>
<dbReference type="UniPathway" id="UPA00989"/>
<feature type="binding site" evidence="7">
    <location>
        <begin position="222"/>
        <end position="225"/>
    </location>
    <ligand>
        <name>substrate</name>
    </ligand>
</feature>
<evidence type="ECO:0000256" key="3">
    <source>
        <dbReference type="ARBA" id="ARBA00022603"/>
    </source>
</evidence>
<dbReference type="PANTHER" id="PTHR23417:SF14">
    <property type="entry name" value="PENTACOTRIPEPTIDE-REPEAT REGION OF PRORP DOMAIN-CONTAINING PROTEIN"/>
    <property type="match status" value="1"/>
</dbReference>
<evidence type="ECO:0000256" key="7">
    <source>
        <dbReference type="HAMAP-Rule" id="MF_01057"/>
    </source>
</evidence>
<proteinExistence type="inferred from homology"/>
<feature type="binding site" evidence="7">
    <location>
        <position position="189"/>
    </location>
    <ligand>
        <name>substrate</name>
    </ligand>
</feature>
<dbReference type="GO" id="GO:0008176">
    <property type="term" value="F:tRNA (guanine(46)-N7)-methyltransferase activity"/>
    <property type="evidence" value="ECO:0007669"/>
    <property type="project" value="UniProtKB-UniRule"/>
</dbReference>
<dbReference type="Proteomes" id="UP000283374">
    <property type="component" value="Unassembled WGS sequence"/>
</dbReference>
<evidence type="ECO:0000256" key="1">
    <source>
        <dbReference type="ARBA" id="ARBA00000142"/>
    </source>
</evidence>
<dbReference type="InterPro" id="IPR029063">
    <property type="entry name" value="SAM-dependent_MTases_sf"/>
</dbReference>
<keyword evidence="5 7" id="KW-0949">S-adenosyl-L-methionine</keyword>